<dbReference type="GO" id="GO:1990130">
    <property type="term" value="C:GATOR1 complex"/>
    <property type="evidence" value="ECO:0007669"/>
    <property type="project" value="TreeGrafter"/>
</dbReference>
<dbReference type="AlphaFoldDB" id="A0A6P6C5Z6"/>
<organism evidence="1 2">
    <name type="scientific">Pteropus vampyrus</name>
    <name type="common">Large flying fox</name>
    <dbReference type="NCBI Taxonomy" id="132908"/>
    <lineage>
        <taxon>Eukaryota</taxon>
        <taxon>Metazoa</taxon>
        <taxon>Chordata</taxon>
        <taxon>Craniata</taxon>
        <taxon>Vertebrata</taxon>
        <taxon>Euteleostomi</taxon>
        <taxon>Mammalia</taxon>
        <taxon>Eutheria</taxon>
        <taxon>Laurasiatheria</taxon>
        <taxon>Chiroptera</taxon>
        <taxon>Yinpterochiroptera</taxon>
        <taxon>Pteropodoidea</taxon>
        <taxon>Pteropodidae</taxon>
        <taxon>Pteropodinae</taxon>
        <taxon>Pteropus</taxon>
    </lineage>
</organism>
<dbReference type="GO" id="GO:0038202">
    <property type="term" value="P:TORC1 signaling"/>
    <property type="evidence" value="ECO:0007669"/>
    <property type="project" value="TreeGrafter"/>
</dbReference>
<gene>
    <name evidence="2" type="primary">LOC111734852</name>
</gene>
<reference evidence="2" key="1">
    <citation type="submission" date="2025-08" db="UniProtKB">
        <authorList>
            <consortium name="RefSeq"/>
        </authorList>
    </citation>
    <scope>IDENTIFICATION</scope>
    <source>
        <tissue evidence="2">Kidney</tissue>
    </source>
</reference>
<name>A0A6P6C5Z6_PTEVA</name>
<evidence type="ECO:0000313" key="2">
    <source>
        <dbReference type="RefSeq" id="XP_023382570.1"/>
    </source>
</evidence>
<proteinExistence type="predicted"/>
<dbReference type="GO" id="GO:0034198">
    <property type="term" value="P:cellular response to amino acid starvation"/>
    <property type="evidence" value="ECO:0007669"/>
    <property type="project" value="TreeGrafter"/>
</dbReference>
<dbReference type="RefSeq" id="XP_023382570.1">
    <property type="nucleotide sequence ID" value="XM_023526802.1"/>
</dbReference>
<dbReference type="Proteomes" id="UP000515202">
    <property type="component" value="Unplaced"/>
</dbReference>
<dbReference type="OrthoDB" id="18648at2759"/>
<protein>
    <submittedName>
        <fullName evidence="2">GATOR complex protein NPRL3-like</fullName>
    </submittedName>
</protein>
<dbReference type="InterPro" id="IPR005365">
    <property type="entry name" value="Npr3"/>
</dbReference>
<dbReference type="PANTHER" id="PTHR13153:SF5">
    <property type="entry name" value="GATOR COMPLEX PROTEIN NPRL3"/>
    <property type="match status" value="1"/>
</dbReference>
<dbReference type="KEGG" id="pvp:111734852"/>
<dbReference type="GeneID" id="111734852"/>
<keyword evidence="1" id="KW-1185">Reference proteome</keyword>
<dbReference type="GO" id="GO:1904262">
    <property type="term" value="P:negative regulation of TORC1 signaling"/>
    <property type="evidence" value="ECO:0007669"/>
    <property type="project" value="TreeGrafter"/>
</dbReference>
<accession>A0A6P6C5Z6</accession>
<sequence length="126" mass="13752">MTLTVMVPTVCSLCTSGVVRLHINSWLEVSFCLPHKIHYAAASLIPPEAIERSLKAIRPYHALLLLSDEKSLLSELPLDCSPALVRVIKTTSAVKNLQQLAQDADLALLQVLPRGLAETPWMGKNG</sequence>
<dbReference type="PANTHER" id="PTHR13153">
    <property type="entry name" value="CGTHBA PROTEIN -14 GENE PROTEIN"/>
    <property type="match status" value="1"/>
</dbReference>
<dbReference type="GO" id="GO:0010508">
    <property type="term" value="P:positive regulation of autophagy"/>
    <property type="evidence" value="ECO:0007669"/>
    <property type="project" value="TreeGrafter"/>
</dbReference>
<evidence type="ECO:0000313" key="1">
    <source>
        <dbReference type="Proteomes" id="UP000515202"/>
    </source>
</evidence>